<name>A2EZ23_TRIV3</name>
<dbReference type="RefSeq" id="XP_001330525.1">
    <property type="nucleotide sequence ID" value="XM_001330490.1"/>
</dbReference>
<reference evidence="1" key="1">
    <citation type="submission" date="2006-10" db="EMBL/GenBank/DDBJ databases">
        <authorList>
            <person name="Amadeo P."/>
            <person name="Zhao Q."/>
            <person name="Wortman J."/>
            <person name="Fraser-Liggett C."/>
            <person name="Carlton J."/>
        </authorList>
    </citation>
    <scope>NUCLEOTIDE SEQUENCE</scope>
    <source>
        <strain evidence="1">G3</strain>
    </source>
</reference>
<reference evidence="1" key="2">
    <citation type="journal article" date="2007" name="Science">
        <title>Draft genome sequence of the sexually transmitted pathogen Trichomonas vaginalis.</title>
        <authorList>
            <person name="Carlton J.M."/>
            <person name="Hirt R.P."/>
            <person name="Silva J.C."/>
            <person name="Delcher A.L."/>
            <person name="Schatz M."/>
            <person name="Zhao Q."/>
            <person name="Wortman J.R."/>
            <person name="Bidwell S.L."/>
            <person name="Alsmark U.C.M."/>
            <person name="Besteiro S."/>
            <person name="Sicheritz-Ponten T."/>
            <person name="Noel C.J."/>
            <person name="Dacks J.B."/>
            <person name="Foster P.G."/>
            <person name="Simillion C."/>
            <person name="Van de Peer Y."/>
            <person name="Miranda-Saavedra D."/>
            <person name="Barton G.J."/>
            <person name="Westrop G.D."/>
            <person name="Mueller S."/>
            <person name="Dessi D."/>
            <person name="Fiori P.L."/>
            <person name="Ren Q."/>
            <person name="Paulsen I."/>
            <person name="Zhang H."/>
            <person name="Bastida-Corcuera F.D."/>
            <person name="Simoes-Barbosa A."/>
            <person name="Brown M.T."/>
            <person name="Hayes R.D."/>
            <person name="Mukherjee M."/>
            <person name="Okumura C.Y."/>
            <person name="Schneider R."/>
            <person name="Smith A.J."/>
            <person name="Vanacova S."/>
            <person name="Villalvazo M."/>
            <person name="Haas B.J."/>
            <person name="Pertea M."/>
            <person name="Feldblyum T.V."/>
            <person name="Utterback T.R."/>
            <person name="Shu C.L."/>
            <person name="Osoegawa K."/>
            <person name="de Jong P.J."/>
            <person name="Hrdy I."/>
            <person name="Horvathova L."/>
            <person name="Zubacova Z."/>
            <person name="Dolezal P."/>
            <person name="Malik S.B."/>
            <person name="Logsdon J.M. Jr."/>
            <person name="Henze K."/>
            <person name="Gupta A."/>
            <person name="Wang C.C."/>
            <person name="Dunne R.L."/>
            <person name="Upcroft J.A."/>
            <person name="Upcroft P."/>
            <person name="White O."/>
            <person name="Salzberg S.L."/>
            <person name="Tang P."/>
            <person name="Chiu C.-H."/>
            <person name="Lee Y.-S."/>
            <person name="Embley T.M."/>
            <person name="Coombs G.H."/>
            <person name="Mottram J.C."/>
            <person name="Tachezy J."/>
            <person name="Fraser-Liggett C.M."/>
            <person name="Johnson P.J."/>
        </authorList>
    </citation>
    <scope>NUCLEOTIDE SEQUENCE [LARGE SCALE GENOMIC DNA]</scope>
    <source>
        <strain evidence="1">G3</strain>
    </source>
</reference>
<gene>
    <name evidence="1" type="ORF">TVAG_485070</name>
</gene>
<dbReference type="KEGG" id="tva:4759909"/>
<sequence>MNKKPIIYEKLKIKSIKNIVIPKAFEPLLAFEDHFYSLNEENFEETTKFFEQFIREGPGETPNDNFQYIFQFFKKDSSDSDILYFRILQTLGKIFKPELSTNNTNNYKLARKAGIDVSYPEEEKIFDSSDDEENDISDELIQIIRNDDVSKFQQYILNDNSKP</sequence>
<dbReference type="VEuPathDB" id="TrichDB:TVAGG3_0753960"/>
<dbReference type="VEuPathDB" id="TrichDB:TVAG_485070"/>
<dbReference type="InParanoid" id="A2EZ23"/>
<keyword evidence="2" id="KW-1185">Reference proteome</keyword>
<proteinExistence type="predicted"/>
<protein>
    <submittedName>
        <fullName evidence="1">Uncharacterized protein</fullName>
    </submittedName>
</protein>
<dbReference type="Proteomes" id="UP000001542">
    <property type="component" value="Unassembled WGS sequence"/>
</dbReference>
<evidence type="ECO:0000313" key="1">
    <source>
        <dbReference type="EMBL" id="EAY02072.1"/>
    </source>
</evidence>
<organism evidence="1 2">
    <name type="scientific">Trichomonas vaginalis (strain ATCC PRA-98 / G3)</name>
    <dbReference type="NCBI Taxonomy" id="412133"/>
    <lineage>
        <taxon>Eukaryota</taxon>
        <taxon>Metamonada</taxon>
        <taxon>Parabasalia</taxon>
        <taxon>Trichomonadida</taxon>
        <taxon>Trichomonadidae</taxon>
        <taxon>Trichomonas</taxon>
    </lineage>
</organism>
<accession>A2EZ23</accession>
<dbReference type="EMBL" id="DS113547">
    <property type="protein sequence ID" value="EAY02072.1"/>
    <property type="molecule type" value="Genomic_DNA"/>
</dbReference>
<evidence type="ECO:0000313" key="2">
    <source>
        <dbReference type="Proteomes" id="UP000001542"/>
    </source>
</evidence>
<dbReference type="AlphaFoldDB" id="A2EZ23"/>